<dbReference type="WBParaSite" id="jg21723">
    <property type="protein sequence ID" value="jg21723"/>
    <property type="gene ID" value="jg21723"/>
</dbReference>
<sequence>MTTRNYDSDIEDANTFSKAYKDSKKSPFWAVLKNKKTHKTSKCIKYIIDKDAQYSCCDIKTARRLNLEVMTYCVPRVAKLYKRGSKMHAA</sequence>
<dbReference type="Proteomes" id="UP000887574">
    <property type="component" value="Unplaced"/>
</dbReference>
<name>A0A915DQ39_9BILA</name>
<evidence type="ECO:0000313" key="2">
    <source>
        <dbReference type="WBParaSite" id="jg21723"/>
    </source>
</evidence>
<evidence type="ECO:0000313" key="1">
    <source>
        <dbReference type="Proteomes" id="UP000887574"/>
    </source>
</evidence>
<reference evidence="2" key="1">
    <citation type="submission" date="2022-11" db="UniProtKB">
        <authorList>
            <consortium name="WormBaseParasite"/>
        </authorList>
    </citation>
    <scope>IDENTIFICATION</scope>
</reference>
<protein>
    <submittedName>
        <fullName evidence="2">Uncharacterized protein</fullName>
    </submittedName>
</protein>
<accession>A0A915DQ39</accession>
<dbReference type="AlphaFoldDB" id="A0A915DQ39"/>
<keyword evidence="1" id="KW-1185">Reference proteome</keyword>
<organism evidence="1 2">
    <name type="scientific">Ditylenchus dipsaci</name>
    <dbReference type="NCBI Taxonomy" id="166011"/>
    <lineage>
        <taxon>Eukaryota</taxon>
        <taxon>Metazoa</taxon>
        <taxon>Ecdysozoa</taxon>
        <taxon>Nematoda</taxon>
        <taxon>Chromadorea</taxon>
        <taxon>Rhabditida</taxon>
        <taxon>Tylenchina</taxon>
        <taxon>Tylenchomorpha</taxon>
        <taxon>Sphaerularioidea</taxon>
        <taxon>Anguinidae</taxon>
        <taxon>Anguininae</taxon>
        <taxon>Ditylenchus</taxon>
    </lineage>
</organism>
<proteinExistence type="predicted"/>